<accession>A0A0V0GU95</accession>
<reference evidence="2" key="1">
    <citation type="submission" date="2015-12" db="EMBL/GenBank/DDBJ databases">
        <title>Gene expression during late stages of embryo sac development: a critical building block for successful pollen-pistil interactions.</title>
        <authorList>
            <person name="Liu Y."/>
            <person name="Joly V."/>
            <person name="Sabar M."/>
            <person name="Matton D.P."/>
        </authorList>
    </citation>
    <scope>NUCLEOTIDE SEQUENCE</scope>
</reference>
<sequence>KSSTSSLKELKNKKRSTKTIKSTTDKMTNIFQSPKKRSHVRFKQINLSSTSNPINKKKHFFTK</sequence>
<dbReference type="EMBL" id="GEDG01030875">
    <property type="protein sequence ID" value="JAP11694.1"/>
    <property type="molecule type" value="Transcribed_RNA"/>
</dbReference>
<name>A0A0V0GU95_SOLCH</name>
<evidence type="ECO:0000313" key="2">
    <source>
        <dbReference type="EMBL" id="JAP11694.1"/>
    </source>
</evidence>
<evidence type="ECO:0000256" key="1">
    <source>
        <dbReference type="SAM" id="MobiDB-lite"/>
    </source>
</evidence>
<feature type="non-terminal residue" evidence="2">
    <location>
        <position position="1"/>
    </location>
</feature>
<organism evidence="2">
    <name type="scientific">Solanum chacoense</name>
    <name type="common">Chaco potato</name>
    <dbReference type="NCBI Taxonomy" id="4108"/>
    <lineage>
        <taxon>Eukaryota</taxon>
        <taxon>Viridiplantae</taxon>
        <taxon>Streptophyta</taxon>
        <taxon>Embryophyta</taxon>
        <taxon>Tracheophyta</taxon>
        <taxon>Spermatophyta</taxon>
        <taxon>Magnoliopsida</taxon>
        <taxon>eudicotyledons</taxon>
        <taxon>Gunneridae</taxon>
        <taxon>Pentapetalae</taxon>
        <taxon>asterids</taxon>
        <taxon>lamiids</taxon>
        <taxon>Solanales</taxon>
        <taxon>Solanaceae</taxon>
        <taxon>Solanoideae</taxon>
        <taxon>Solaneae</taxon>
        <taxon>Solanum</taxon>
    </lineage>
</organism>
<dbReference type="AlphaFoldDB" id="A0A0V0GU95"/>
<feature type="region of interest" description="Disordered" evidence="1">
    <location>
        <begin position="1"/>
        <end position="27"/>
    </location>
</feature>
<protein>
    <submittedName>
        <fullName evidence="2">Putative ovule protein</fullName>
    </submittedName>
</protein>
<proteinExistence type="predicted"/>